<evidence type="ECO:0008006" key="3">
    <source>
        <dbReference type="Google" id="ProtNLM"/>
    </source>
</evidence>
<accession>A0A2V3W977</accession>
<dbReference type="OrthoDB" id="2943141at2"/>
<protein>
    <recommendedName>
        <fullName evidence="3">Extracellular solute-binding protein</fullName>
    </recommendedName>
</protein>
<dbReference type="PROSITE" id="PS51257">
    <property type="entry name" value="PROKAR_LIPOPROTEIN"/>
    <property type="match status" value="1"/>
</dbReference>
<dbReference type="Proteomes" id="UP000247922">
    <property type="component" value="Unassembled WGS sequence"/>
</dbReference>
<proteinExistence type="predicted"/>
<organism evidence="1 2">
    <name type="scientific">Streptohalobacillus salinus</name>
    <dbReference type="NCBI Taxonomy" id="621096"/>
    <lineage>
        <taxon>Bacteria</taxon>
        <taxon>Bacillati</taxon>
        <taxon>Bacillota</taxon>
        <taxon>Bacilli</taxon>
        <taxon>Bacillales</taxon>
        <taxon>Bacillaceae</taxon>
        <taxon>Streptohalobacillus</taxon>
    </lineage>
</organism>
<dbReference type="EMBL" id="QJJR01000007">
    <property type="protein sequence ID" value="PXW90927.1"/>
    <property type="molecule type" value="Genomic_DNA"/>
</dbReference>
<dbReference type="RefSeq" id="WP_146206364.1">
    <property type="nucleotide sequence ID" value="NZ_QJJR01000007.1"/>
</dbReference>
<reference evidence="1 2" key="1">
    <citation type="submission" date="2018-05" db="EMBL/GenBank/DDBJ databases">
        <title>Genomic Encyclopedia of Type Strains, Phase IV (KMG-IV): sequencing the most valuable type-strain genomes for metagenomic binning, comparative biology and taxonomic classification.</title>
        <authorList>
            <person name="Goeker M."/>
        </authorList>
    </citation>
    <scope>NUCLEOTIDE SEQUENCE [LARGE SCALE GENOMIC DNA]</scope>
    <source>
        <strain evidence="1 2">DSM 22440</strain>
    </source>
</reference>
<name>A0A2V3W977_9BACI</name>
<gene>
    <name evidence="1" type="ORF">DES38_10759</name>
</gene>
<evidence type="ECO:0000313" key="2">
    <source>
        <dbReference type="Proteomes" id="UP000247922"/>
    </source>
</evidence>
<sequence length="189" mass="21453">MMTNRADASKLKVVMIVGVLSLFLLVGCGGRAENLHREDVFQVTFISSLPTNDVEEMEAYLYELLAEDLPEGISIQVQMTLPSFDRLTVELINKQADVVIVDDGLDQILIDPYYLAPLESIDGVNKQEFDRFVREDDRDGREHLYAVGYDEMSRLREDVPYELEYDLVAGVVATSPHQTLALNLIKKWL</sequence>
<keyword evidence="2" id="KW-1185">Reference proteome</keyword>
<comment type="caution">
    <text evidence="1">The sequence shown here is derived from an EMBL/GenBank/DDBJ whole genome shotgun (WGS) entry which is preliminary data.</text>
</comment>
<dbReference type="AlphaFoldDB" id="A0A2V3W977"/>
<evidence type="ECO:0000313" key="1">
    <source>
        <dbReference type="EMBL" id="PXW90927.1"/>
    </source>
</evidence>